<protein>
    <submittedName>
        <fullName evidence="2">DUF2269 domain-containing protein</fullName>
    </submittedName>
</protein>
<evidence type="ECO:0000313" key="2">
    <source>
        <dbReference type="EMBL" id="MCH7320297.1"/>
    </source>
</evidence>
<comment type="caution">
    <text evidence="2">The sequence shown here is derived from an EMBL/GenBank/DDBJ whole genome shotgun (WGS) entry which is preliminary data.</text>
</comment>
<organism evidence="2 3">
    <name type="scientific">Solibacillus palustris</name>
    <dbReference type="NCBI Taxonomy" id="2908203"/>
    <lineage>
        <taxon>Bacteria</taxon>
        <taxon>Bacillati</taxon>
        <taxon>Bacillota</taxon>
        <taxon>Bacilli</taxon>
        <taxon>Bacillales</taxon>
        <taxon>Caryophanaceae</taxon>
        <taxon>Solibacillus</taxon>
    </lineage>
</organism>
<feature type="transmembrane region" description="Helical" evidence="1">
    <location>
        <begin position="115"/>
        <end position="137"/>
    </location>
</feature>
<keyword evidence="3" id="KW-1185">Reference proteome</keyword>
<keyword evidence="1" id="KW-0812">Transmembrane</keyword>
<dbReference type="InterPro" id="IPR018729">
    <property type="entry name" value="DUF2269_transmembrane"/>
</dbReference>
<reference evidence="2 3" key="1">
    <citation type="submission" date="2022-03" db="EMBL/GenBank/DDBJ databases">
        <authorList>
            <person name="Jo J.-H."/>
            <person name="Im W.-T."/>
        </authorList>
    </citation>
    <scope>NUCLEOTIDE SEQUENCE [LARGE SCALE GENOMIC DNA]</scope>
    <source>
        <strain evidence="2 3">MA9</strain>
    </source>
</reference>
<dbReference type="RefSeq" id="WP_241367321.1">
    <property type="nucleotide sequence ID" value="NZ_JAKZFC010000001.1"/>
</dbReference>
<name>A0ABS9U7K8_9BACL</name>
<feature type="transmembrane region" description="Helical" evidence="1">
    <location>
        <begin position="73"/>
        <end position="94"/>
    </location>
</feature>
<gene>
    <name evidence="2" type="ORF">LZ480_00230</name>
</gene>
<sequence>MLYKLLLFAHVVSAVAATGPLFAIFPLLSRMKKAPEAEALSYVNALQGVLRAVAHGGHYVVPTGLMLIHFSGWSWGSSWLIVTYIAMTASLYFMASAFKPARNFAKSADFSKYTYIHMVKVATWKYTALMCFFIWLMTSKPNFW</sequence>
<dbReference type="Proteomes" id="UP001316087">
    <property type="component" value="Unassembled WGS sequence"/>
</dbReference>
<evidence type="ECO:0000256" key="1">
    <source>
        <dbReference type="SAM" id="Phobius"/>
    </source>
</evidence>
<proteinExistence type="predicted"/>
<dbReference type="Pfam" id="PF10027">
    <property type="entry name" value="DUF2269"/>
    <property type="match status" value="1"/>
</dbReference>
<evidence type="ECO:0000313" key="3">
    <source>
        <dbReference type="Proteomes" id="UP001316087"/>
    </source>
</evidence>
<keyword evidence="1" id="KW-0472">Membrane</keyword>
<feature type="transmembrane region" description="Helical" evidence="1">
    <location>
        <begin position="6"/>
        <end position="28"/>
    </location>
</feature>
<keyword evidence="1" id="KW-1133">Transmembrane helix</keyword>
<accession>A0ABS9U7K8</accession>
<dbReference type="EMBL" id="JAKZFC010000001">
    <property type="protein sequence ID" value="MCH7320297.1"/>
    <property type="molecule type" value="Genomic_DNA"/>
</dbReference>